<gene>
    <name evidence="1" type="ORF">MG293_012341</name>
</gene>
<organism evidence="1 2">
    <name type="scientific">Ovis ammon polii</name>
    <dbReference type="NCBI Taxonomy" id="230172"/>
    <lineage>
        <taxon>Eukaryota</taxon>
        <taxon>Metazoa</taxon>
        <taxon>Chordata</taxon>
        <taxon>Craniata</taxon>
        <taxon>Vertebrata</taxon>
        <taxon>Euteleostomi</taxon>
        <taxon>Mammalia</taxon>
        <taxon>Eutheria</taxon>
        <taxon>Laurasiatheria</taxon>
        <taxon>Artiodactyla</taxon>
        <taxon>Ruminantia</taxon>
        <taxon>Pecora</taxon>
        <taxon>Bovidae</taxon>
        <taxon>Caprinae</taxon>
        <taxon>Ovis</taxon>
    </lineage>
</organism>
<dbReference type="AlphaFoldDB" id="A0AAD4Y7R9"/>
<dbReference type="Proteomes" id="UP001214576">
    <property type="component" value="Unassembled WGS sequence"/>
</dbReference>
<dbReference type="EMBL" id="JAKZEL010000014">
    <property type="protein sequence ID" value="KAI4537478.1"/>
    <property type="molecule type" value="Genomic_DNA"/>
</dbReference>
<keyword evidence="2" id="KW-1185">Reference proteome</keyword>
<evidence type="ECO:0000313" key="2">
    <source>
        <dbReference type="Proteomes" id="UP001214576"/>
    </source>
</evidence>
<proteinExistence type="predicted"/>
<accession>A0AAD4Y7R9</accession>
<protein>
    <submittedName>
        <fullName evidence="1">Uncharacterized protein</fullName>
    </submittedName>
</protein>
<reference evidence="1" key="1">
    <citation type="submission" date="2022-03" db="EMBL/GenBank/DDBJ databases">
        <title>Genomic analyses of argali, domestic sheep and their hybrids provide insights into chromosomal evolution, heterosis and genetic basis of agronomic traits.</title>
        <authorList>
            <person name="Li M."/>
        </authorList>
    </citation>
    <scope>NUCLEOTIDE SEQUENCE</scope>
    <source>
        <strain evidence="1">CAU-MHL-2022a</strain>
        <tissue evidence="1">Skin</tissue>
    </source>
</reference>
<comment type="caution">
    <text evidence="1">The sequence shown here is derived from an EMBL/GenBank/DDBJ whole genome shotgun (WGS) entry which is preliminary data.</text>
</comment>
<name>A0AAD4Y7R9_OVIAM</name>
<sequence length="136" mass="14662">MCQNSGVSQRAAYGNVAVKCHHQQDPRLVNESGREEEYLRNAAIQGELSSMEPEDRQGLRHYALGGDKVCSGQHAEEGVRGFMEAALGEDIEEEQAVPNQGSGIGNNKGDGNPHVVVFKARDAQQAEDRVASTSVV</sequence>
<evidence type="ECO:0000313" key="1">
    <source>
        <dbReference type="EMBL" id="KAI4537478.1"/>
    </source>
</evidence>